<feature type="compositionally biased region" description="Basic residues" evidence="1">
    <location>
        <begin position="1"/>
        <end position="11"/>
    </location>
</feature>
<evidence type="ECO:0000313" key="3">
    <source>
        <dbReference type="WBParaSite" id="Csp11.Scaffold629.g9121.t2"/>
    </source>
</evidence>
<keyword evidence="2" id="KW-1185">Reference proteome</keyword>
<dbReference type="Proteomes" id="UP000095282">
    <property type="component" value="Unplaced"/>
</dbReference>
<dbReference type="PANTHER" id="PTHR31379">
    <property type="entry name" value="F-BOX C PROTEIN-RELATED-RELATED"/>
    <property type="match status" value="1"/>
</dbReference>
<proteinExistence type="predicted"/>
<dbReference type="Pfam" id="PF12078">
    <property type="entry name" value="DUF3557"/>
    <property type="match status" value="1"/>
</dbReference>
<dbReference type="InterPro" id="IPR021942">
    <property type="entry name" value="DUF3557"/>
</dbReference>
<organism evidence="2 3">
    <name type="scientific">Caenorhabditis tropicalis</name>
    <dbReference type="NCBI Taxonomy" id="1561998"/>
    <lineage>
        <taxon>Eukaryota</taxon>
        <taxon>Metazoa</taxon>
        <taxon>Ecdysozoa</taxon>
        <taxon>Nematoda</taxon>
        <taxon>Chromadorea</taxon>
        <taxon>Rhabditida</taxon>
        <taxon>Rhabditina</taxon>
        <taxon>Rhabditomorpha</taxon>
        <taxon>Rhabditoidea</taxon>
        <taxon>Rhabditidae</taxon>
        <taxon>Peloderinae</taxon>
        <taxon>Caenorhabditis</taxon>
    </lineage>
</organism>
<accession>A0A1I7UGL4</accession>
<name>A0A1I7UGL4_9PELO</name>
<protein>
    <submittedName>
        <fullName evidence="3">PAZ domain-containing protein</fullName>
    </submittedName>
</protein>
<dbReference type="WBParaSite" id="Csp11.Scaffold629.g9121.t2">
    <property type="protein sequence ID" value="Csp11.Scaffold629.g9121.t2"/>
    <property type="gene ID" value="Csp11.Scaffold629.g9121"/>
</dbReference>
<dbReference type="AlphaFoldDB" id="A0A1I7UGL4"/>
<reference evidence="3" key="1">
    <citation type="submission" date="2016-11" db="UniProtKB">
        <authorList>
            <consortium name="WormBaseParasite"/>
        </authorList>
    </citation>
    <scope>IDENTIFICATION</scope>
</reference>
<dbReference type="PANTHER" id="PTHR31379:SF1">
    <property type="entry name" value="F-BOX C PROTEIN-RELATED"/>
    <property type="match status" value="1"/>
</dbReference>
<evidence type="ECO:0000256" key="1">
    <source>
        <dbReference type="SAM" id="MobiDB-lite"/>
    </source>
</evidence>
<feature type="compositionally biased region" description="Pro residues" evidence="1">
    <location>
        <begin position="12"/>
        <end position="22"/>
    </location>
</feature>
<evidence type="ECO:0000313" key="2">
    <source>
        <dbReference type="Proteomes" id="UP000095282"/>
    </source>
</evidence>
<feature type="region of interest" description="Disordered" evidence="1">
    <location>
        <begin position="1"/>
        <end position="25"/>
    </location>
</feature>
<sequence>MGKKNRNKNKRPPAPPPPPKPKIPLKKRMVSNCMVAVLKYMTPNIRFRISQAVPLMRREEYEAPLHMNRFVCEPAQMMINNTVYKIDRISSISYFDKDDKVGEPSNYLEFRTTSRRRCALERLLTDQTIEEAMIYLTGVFFSWRQGPVHVKCFGVIGNASYLPGDITFKTKCLQLPHSGLEKAIESITTSIDESSFPLDTVVITEARRDHEIMPYHHQWIKEAGYLQILDRQKVVNWLPTMMALTNKEIHLQSWTFLKDECAGLIEDFMEMGRDPGTSISIAMTEETDVKELLQELKQLPGVVRDDKIPEMACAKFPRITFLPIQESENKVMVYVTENECAEQKNKQVYFSKWDVHIAIVKPNEPNQD</sequence>